<organism evidence="1">
    <name type="scientific">uncultured bacterium</name>
    <name type="common">gcode 4</name>
    <dbReference type="NCBI Taxonomy" id="1234023"/>
    <lineage>
        <taxon>Bacteria</taxon>
        <taxon>environmental samples</taxon>
    </lineage>
</organism>
<gene>
    <name evidence="1" type="ORF">ACD_71C00233G0007</name>
</gene>
<dbReference type="AlphaFoldDB" id="K1YMC7"/>
<dbReference type="EMBL" id="AMFJ01028964">
    <property type="protein sequence ID" value="EKD44120.1"/>
    <property type="molecule type" value="Genomic_DNA"/>
</dbReference>
<evidence type="ECO:0000313" key="1">
    <source>
        <dbReference type="EMBL" id="EKD44120.1"/>
    </source>
</evidence>
<accession>K1YMC7</accession>
<protein>
    <submittedName>
        <fullName evidence="1">Uncharacterized protein</fullName>
    </submittedName>
</protein>
<sequence>MLKSEVGEFLGLFQTGNKKKDRTNVNRVVWKLPQSVDAIPDQVSSAVWWVLTWVPKNKESLNRGHKTSAARFATTNFTPPDLKSILQHPQHIRNIIKKLFEEMSDSILFEHFLVDFLSRNTDHNGMNYVLKWNRTLDNILATDFTFSLNDSDGKSIKVWTQLTTRDYEKRWLKKEKMTKLRDKLESWQVDDLMNGMSARITPDLLTLVSVNWKIRESLHGWGTPFREAYKKWSDNGYPTWWPSVFLDEDIQNVFVLMNHFLPIMTQYFHAWSPTHFESTTDQDIVFWGKNYLLKFSYEKNMDISSVLIFDNEEWREKFIFSLDFTWSRYGWV</sequence>
<reference evidence="1" key="1">
    <citation type="journal article" date="2012" name="Science">
        <title>Fermentation, hydrogen, and sulfur metabolism in multiple uncultivated bacterial phyla.</title>
        <authorList>
            <person name="Wrighton K.C."/>
            <person name="Thomas B.C."/>
            <person name="Sharon I."/>
            <person name="Miller C.S."/>
            <person name="Castelle C.J."/>
            <person name="VerBerkmoes N.C."/>
            <person name="Wilkins M.J."/>
            <person name="Hettich R.L."/>
            <person name="Lipton M.S."/>
            <person name="Williams K.H."/>
            <person name="Long P.E."/>
            <person name="Banfield J.F."/>
        </authorList>
    </citation>
    <scope>NUCLEOTIDE SEQUENCE [LARGE SCALE GENOMIC DNA]</scope>
</reference>
<comment type="caution">
    <text evidence="1">The sequence shown here is derived from an EMBL/GenBank/DDBJ whole genome shotgun (WGS) entry which is preliminary data.</text>
</comment>
<proteinExistence type="predicted"/>
<name>K1YMC7_9BACT</name>